<evidence type="ECO:0000313" key="1">
    <source>
        <dbReference type="EMBL" id="KKN74064.1"/>
    </source>
</evidence>
<name>A0A0F9T4F8_9ZZZZ</name>
<sequence length="325" mass="36257">MAIGGAEITTKILAETLFELSPVMEDNVSKMIPLFWFLRAKDQMKEVTGARDFRERLMYGKGSWDYYEKWGTLDMTPQEGFTHAIYTQVRGAAPIVLEDWEVLQNAGVHQLGDIVRDTQVQAEITMGEGLGVDLFNDGSDSARIHGLRFLIADDPTTGTVGDIDRSDALNIWWRNQVKTTALTSFKATWLDGWHHLEETYLDASKRSNDSPNFCVTTPLIYRFYTAGPTDRTRVGTNELLAKVGFANAAFHGAAVVYDENCPADHFYFLNTRYLRIKVLKGGNFRMYPPASPANQPWLAVSAIVLIAQLTMSNAAKQGVSTNITG</sequence>
<gene>
    <name evidence="1" type="ORF">LCGC14_0394040</name>
</gene>
<comment type="caution">
    <text evidence="1">The sequence shown here is derived from an EMBL/GenBank/DDBJ whole genome shotgun (WGS) entry which is preliminary data.</text>
</comment>
<dbReference type="AlphaFoldDB" id="A0A0F9T4F8"/>
<dbReference type="EMBL" id="LAZR01000332">
    <property type="protein sequence ID" value="KKN74064.1"/>
    <property type="molecule type" value="Genomic_DNA"/>
</dbReference>
<dbReference type="InterPro" id="IPR049718">
    <property type="entry name" value="AKO59007-like"/>
</dbReference>
<dbReference type="NCBIfam" id="NF033394">
    <property type="entry name" value="capsid_maj_Podo"/>
    <property type="match status" value="1"/>
</dbReference>
<evidence type="ECO:0008006" key="2">
    <source>
        <dbReference type="Google" id="ProtNLM"/>
    </source>
</evidence>
<accession>A0A0F9T4F8</accession>
<protein>
    <recommendedName>
        <fullName evidence="2">Bacteriophage Mu GpT domain-containing protein</fullName>
    </recommendedName>
</protein>
<organism evidence="1">
    <name type="scientific">marine sediment metagenome</name>
    <dbReference type="NCBI Taxonomy" id="412755"/>
    <lineage>
        <taxon>unclassified sequences</taxon>
        <taxon>metagenomes</taxon>
        <taxon>ecological metagenomes</taxon>
    </lineage>
</organism>
<reference evidence="1" key="1">
    <citation type="journal article" date="2015" name="Nature">
        <title>Complex archaea that bridge the gap between prokaryotes and eukaryotes.</title>
        <authorList>
            <person name="Spang A."/>
            <person name="Saw J.H."/>
            <person name="Jorgensen S.L."/>
            <person name="Zaremba-Niedzwiedzka K."/>
            <person name="Martijn J."/>
            <person name="Lind A.E."/>
            <person name="van Eijk R."/>
            <person name="Schleper C."/>
            <person name="Guy L."/>
            <person name="Ettema T.J."/>
        </authorList>
    </citation>
    <scope>NUCLEOTIDE SEQUENCE</scope>
</reference>
<proteinExistence type="predicted"/>